<organism evidence="4 5">
    <name type="scientific">Streptomyces roseicoloratus</name>
    <dbReference type="NCBI Taxonomy" id="2508722"/>
    <lineage>
        <taxon>Bacteria</taxon>
        <taxon>Bacillati</taxon>
        <taxon>Actinomycetota</taxon>
        <taxon>Actinomycetes</taxon>
        <taxon>Kitasatosporales</taxon>
        <taxon>Streptomycetaceae</taxon>
        <taxon>Streptomyces</taxon>
    </lineage>
</organism>
<evidence type="ECO:0000256" key="1">
    <source>
        <dbReference type="ARBA" id="ARBA00021292"/>
    </source>
</evidence>
<dbReference type="SUPFAM" id="SSF53756">
    <property type="entry name" value="UDP-Glycosyltransferase/glycogen phosphorylase"/>
    <property type="match status" value="1"/>
</dbReference>
<dbReference type="PANTHER" id="PTHR12526:SF510">
    <property type="entry name" value="D-INOSITOL 3-PHOSPHATE GLYCOSYLTRANSFERASE"/>
    <property type="match status" value="1"/>
</dbReference>
<sequence>MPRPTEEERRKWRSAWRADADTSVVLFAGCIRPEKRLDVLIESARDWPADRRLAVVGEDRGGWARCAELARAYGVDVAARVEFLGLDEFAAAISAADLVVLPYDKASQSGVLAVARRLGTPTAAANVGGLRELASQTFAAGDPHDLNRAIDTQLAEGRAPDPASDDHRAVDVHLLAYRRPA</sequence>
<reference evidence="4 5" key="1">
    <citation type="submission" date="2023-09" db="EMBL/GenBank/DDBJ databases">
        <title>Complete genome of Streptomyces roseicoloratus T14.</title>
        <authorList>
            <person name="Bashizi T."/>
            <person name="Kim M.-J."/>
            <person name="Lee G."/>
            <person name="Tagele S.B."/>
            <person name="Shin J.-H."/>
        </authorList>
    </citation>
    <scope>NUCLEOTIDE SEQUENCE [LARGE SCALE GENOMIC DNA]</scope>
    <source>
        <strain evidence="4 5">T14</strain>
    </source>
</reference>
<dbReference type="EMBL" id="CP133762">
    <property type="protein sequence ID" value="WMX48351.1"/>
    <property type="molecule type" value="Genomic_DNA"/>
</dbReference>
<dbReference type="Gene3D" id="3.40.50.2000">
    <property type="entry name" value="Glycogen Phosphorylase B"/>
    <property type="match status" value="1"/>
</dbReference>
<dbReference type="Proteomes" id="UP001250858">
    <property type="component" value="Chromosome"/>
</dbReference>
<keyword evidence="2 4" id="KW-0328">Glycosyltransferase</keyword>
<dbReference type="RefSeq" id="WP_309549860.1">
    <property type="nucleotide sequence ID" value="NZ_CP133762.1"/>
</dbReference>
<evidence type="ECO:0000256" key="2">
    <source>
        <dbReference type="ARBA" id="ARBA00022676"/>
    </source>
</evidence>
<proteinExistence type="predicted"/>
<protein>
    <recommendedName>
        <fullName evidence="1">D-inositol 3-phosphate glycosyltransferase</fullName>
    </recommendedName>
</protein>
<dbReference type="Pfam" id="PF13692">
    <property type="entry name" value="Glyco_trans_1_4"/>
    <property type="match status" value="1"/>
</dbReference>
<evidence type="ECO:0000313" key="5">
    <source>
        <dbReference type="Proteomes" id="UP001250858"/>
    </source>
</evidence>
<gene>
    <name evidence="4" type="ORF">RGF97_31070</name>
</gene>
<keyword evidence="3 4" id="KW-0808">Transferase</keyword>
<dbReference type="GO" id="GO:0016757">
    <property type="term" value="F:glycosyltransferase activity"/>
    <property type="evidence" value="ECO:0007669"/>
    <property type="project" value="UniProtKB-KW"/>
</dbReference>
<name>A0ABY9S1Q2_9ACTN</name>
<accession>A0ABY9S1Q2</accession>
<evidence type="ECO:0000313" key="4">
    <source>
        <dbReference type="EMBL" id="WMX48351.1"/>
    </source>
</evidence>
<dbReference type="PANTHER" id="PTHR12526">
    <property type="entry name" value="GLYCOSYLTRANSFERASE"/>
    <property type="match status" value="1"/>
</dbReference>
<evidence type="ECO:0000256" key="3">
    <source>
        <dbReference type="ARBA" id="ARBA00022679"/>
    </source>
</evidence>
<keyword evidence="5" id="KW-1185">Reference proteome</keyword>